<evidence type="ECO:0000313" key="1">
    <source>
        <dbReference type="EMBL" id="ATZ33382.1"/>
    </source>
</evidence>
<sequence>MESFLSRVFDLNKICGANMQSIYLPAFCAAQFSSTETSVVNALKSLGRHFILVDAWGKSERDIYSAIIGKSVKTISLGWRATREQLLLNDTIVVLSGISQSTINKKVGFVRGLIKTLDDAHFENIIPAGNLIFIDSPSFLEKNWDVIGAYFAVSGPAYYMT</sequence>
<dbReference type="Proteomes" id="UP000236551">
    <property type="component" value="Chromosome"/>
</dbReference>
<gene>
    <name evidence="1" type="ORF">CV83915_03081</name>
</gene>
<organism evidence="1 2">
    <name type="scientific">Escherichia coli</name>
    <dbReference type="NCBI Taxonomy" id="562"/>
    <lineage>
        <taxon>Bacteria</taxon>
        <taxon>Pseudomonadati</taxon>
        <taxon>Pseudomonadota</taxon>
        <taxon>Gammaproteobacteria</taxon>
        <taxon>Enterobacterales</taxon>
        <taxon>Enterobacteriaceae</taxon>
        <taxon>Escherichia</taxon>
    </lineage>
</organism>
<dbReference type="AlphaFoldDB" id="A0A2H4TUZ9"/>
<name>A0A2H4TUZ9_ECOLX</name>
<proteinExistence type="predicted"/>
<reference evidence="1 2" key="1">
    <citation type="submission" date="2017-11" db="EMBL/GenBank/DDBJ databases">
        <title>Escherichia coli CV839-15 Genome sequencing and assembly.</title>
        <authorList>
            <person name="Li Z."/>
            <person name="Song N."/>
            <person name="Li W."/>
            <person name="Philip H.R."/>
            <person name="Bu Z."/>
            <person name="Siguo L."/>
        </authorList>
    </citation>
    <scope>NUCLEOTIDE SEQUENCE [LARGE SCALE GENOMIC DNA]</scope>
    <source>
        <strain evidence="1 2">CV839-15</strain>
    </source>
</reference>
<evidence type="ECO:0000313" key="2">
    <source>
        <dbReference type="Proteomes" id="UP000236551"/>
    </source>
</evidence>
<accession>A0A2H4TUZ9</accession>
<dbReference type="EMBL" id="CP024978">
    <property type="protein sequence ID" value="ATZ33382.1"/>
    <property type="molecule type" value="Genomic_DNA"/>
</dbReference>
<protein>
    <submittedName>
        <fullName evidence="1">Uncharacterized protein</fullName>
    </submittedName>
</protein>